<dbReference type="PANTHER" id="PTHR11060:SF0">
    <property type="entry name" value="PROTEIN MEMO1"/>
    <property type="match status" value="1"/>
</dbReference>
<dbReference type="NCBIfam" id="TIGR04336">
    <property type="entry name" value="AmmeMemoSam_B"/>
    <property type="match status" value="1"/>
</dbReference>
<reference evidence="3 4" key="1">
    <citation type="submission" date="2020-08" db="EMBL/GenBank/DDBJ databases">
        <title>Bridging the membrane lipid divide: bacteria of the FCB group superphylum have the potential to synthesize archaeal ether lipids.</title>
        <authorList>
            <person name="Villanueva L."/>
            <person name="Von Meijenfeldt F.A.B."/>
            <person name="Westbye A.B."/>
            <person name="Yadav S."/>
            <person name="Hopmans E.C."/>
            <person name="Dutilh B.E."/>
            <person name="Sinninghe Damste J.S."/>
        </authorList>
    </citation>
    <scope>NUCLEOTIDE SEQUENCE [LARGE SCALE GENOMIC DNA]</scope>
    <source>
        <strain evidence="3">NIOZ-UU81</strain>
    </source>
</reference>
<dbReference type="InterPro" id="IPR002737">
    <property type="entry name" value="MEMO1_fam"/>
</dbReference>
<dbReference type="EMBL" id="JACNLK010000002">
    <property type="protein sequence ID" value="MBC8207550.1"/>
    <property type="molecule type" value="Genomic_DNA"/>
</dbReference>
<evidence type="ECO:0000256" key="2">
    <source>
        <dbReference type="HAMAP-Rule" id="MF_00055"/>
    </source>
</evidence>
<dbReference type="PANTHER" id="PTHR11060">
    <property type="entry name" value="PROTEIN MEMO1"/>
    <property type="match status" value="1"/>
</dbReference>
<name>A0A8J6TB25_9BACT</name>
<sequence length="267" mass="29027">MNRQPVVADRFYPGNRIQLETLIHELSPPPPSKIRQALSVVLPHAGYIYSGAVAAETLARIIIPETVIILGPNHHGQGAEIALSTSTWSMPMGDVPIDMNVAETLLQESDLIATDELSHKFEHSLEVQIPFLQARQQQLKIVPLVISHISHEQCQILGQALARTIRASKKNVLIVASSDMSHYETRESASRKDHTALKHLLDLDPEGLYRTVIGQRISMCGIMPVTTALHAALALGAGQAELVRYTDSGEISGDTNQVVGYAGAVIS</sequence>
<comment type="caution">
    <text evidence="3">The sequence shown here is derived from an EMBL/GenBank/DDBJ whole genome shotgun (WGS) entry which is preliminary data.</text>
</comment>
<proteinExistence type="inferred from homology"/>
<evidence type="ECO:0000313" key="3">
    <source>
        <dbReference type="EMBL" id="MBC8207550.1"/>
    </source>
</evidence>
<gene>
    <name evidence="3" type="primary">amrB</name>
    <name evidence="3" type="ORF">H8E79_00045</name>
</gene>
<protein>
    <recommendedName>
        <fullName evidence="2">MEMO1 family protein H8E79_00045</fullName>
    </recommendedName>
</protein>
<dbReference type="AlphaFoldDB" id="A0A8J6TB25"/>
<dbReference type="Proteomes" id="UP000599024">
    <property type="component" value="Unassembled WGS sequence"/>
</dbReference>
<evidence type="ECO:0000256" key="1">
    <source>
        <dbReference type="ARBA" id="ARBA00006315"/>
    </source>
</evidence>
<organism evidence="3 4">
    <name type="scientific">Candidatus Desulfatifera sulfidica</name>
    <dbReference type="NCBI Taxonomy" id="2841691"/>
    <lineage>
        <taxon>Bacteria</taxon>
        <taxon>Pseudomonadati</taxon>
        <taxon>Thermodesulfobacteriota</taxon>
        <taxon>Desulfobulbia</taxon>
        <taxon>Desulfobulbales</taxon>
        <taxon>Desulfobulbaceae</taxon>
        <taxon>Candidatus Desulfatifera</taxon>
    </lineage>
</organism>
<dbReference type="Gene3D" id="3.40.830.10">
    <property type="entry name" value="LigB-like"/>
    <property type="match status" value="1"/>
</dbReference>
<evidence type="ECO:0000313" key="4">
    <source>
        <dbReference type="Proteomes" id="UP000599024"/>
    </source>
</evidence>
<comment type="similarity">
    <text evidence="1 2">Belongs to the MEMO1 family.</text>
</comment>
<dbReference type="HAMAP" id="MF_00055">
    <property type="entry name" value="MEMO1"/>
    <property type="match status" value="1"/>
</dbReference>
<accession>A0A8J6TB25</accession>
<dbReference type="CDD" id="cd07361">
    <property type="entry name" value="MEMO_like"/>
    <property type="match status" value="1"/>
</dbReference>
<dbReference type="SUPFAM" id="SSF53213">
    <property type="entry name" value="LigB-like"/>
    <property type="match status" value="1"/>
</dbReference>
<dbReference type="Pfam" id="PF01875">
    <property type="entry name" value="Memo"/>
    <property type="match status" value="1"/>
</dbReference>